<evidence type="ECO:0000256" key="1">
    <source>
        <dbReference type="ARBA" id="ARBA00005434"/>
    </source>
</evidence>
<evidence type="ECO:0000256" key="7">
    <source>
        <dbReference type="SAM" id="MobiDB-lite"/>
    </source>
</evidence>
<accession>A0AAE0EBA2</accession>
<gene>
    <name evidence="8" type="ORF">Dsin_008794</name>
</gene>
<evidence type="ECO:0000256" key="2">
    <source>
        <dbReference type="ARBA" id="ARBA00022574"/>
    </source>
</evidence>
<dbReference type="PROSITE" id="PS00678">
    <property type="entry name" value="WD_REPEATS_1"/>
    <property type="match status" value="1"/>
</dbReference>
<dbReference type="SMART" id="SM00320">
    <property type="entry name" value="WD40"/>
    <property type="match status" value="1"/>
</dbReference>
<name>A0AAE0EBA2_9ROSI</name>
<keyword evidence="2 6" id="KW-0853">WD repeat</keyword>
<keyword evidence="3" id="KW-0677">Repeat</keyword>
<dbReference type="InterPro" id="IPR015943">
    <property type="entry name" value="WD40/YVTN_repeat-like_dom_sf"/>
</dbReference>
<dbReference type="InterPro" id="IPR019775">
    <property type="entry name" value="WD40_repeat_CS"/>
</dbReference>
<dbReference type="InterPro" id="IPR001680">
    <property type="entry name" value="WD40_rpt"/>
</dbReference>
<dbReference type="EMBL" id="JANJYJ010000003">
    <property type="protein sequence ID" value="KAK3221769.1"/>
    <property type="molecule type" value="Genomic_DNA"/>
</dbReference>
<proteinExistence type="inferred from homology"/>
<dbReference type="AlphaFoldDB" id="A0AAE0EBA2"/>
<dbReference type="Proteomes" id="UP001281410">
    <property type="component" value="Unassembled WGS sequence"/>
</dbReference>
<evidence type="ECO:0000313" key="8">
    <source>
        <dbReference type="EMBL" id="KAK3221769.1"/>
    </source>
</evidence>
<dbReference type="Gene3D" id="2.130.10.10">
    <property type="entry name" value="YVTN repeat-like/Quinoprotein amine dehydrogenase"/>
    <property type="match status" value="1"/>
</dbReference>
<evidence type="ECO:0000256" key="3">
    <source>
        <dbReference type="ARBA" id="ARBA00022737"/>
    </source>
</evidence>
<feature type="compositionally biased region" description="Basic and acidic residues" evidence="7">
    <location>
        <begin position="30"/>
        <end position="48"/>
    </location>
</feature>
<dbReference type="SUPFAM" id="SSF50978">
    <property type="entry name" value="WD40 repeat-like"/>
    <property type="match status" value="1"/>
</dbReference>
<comment type="caution">
    <text evidence="8">The sequence shown here is derived from an EMBL/GenBank/DDBJ whole genome shotgun (WGS) entry which is preliminary data.</text>
</comment>
<dbReference type="PANTHER" id="PTHR14773">
    <property type="entry name" value="WD REPEAT-CONTAINING PROTEIN 76"/>
    <property type="match status" value="1"/>
</dbReference>
<dbReference type="GO" id="GO:0003677">
    <property type="term" value="F:DNA binding"/>
    <property type="evidence" value="ECO:0007669"/>
    <property type="project" value="UniProtKB-KW"/>
</dbReference>
<dbReference type="PANTHER" id="PTHR14773:SF0">
    <property type="entry name" value="WD REPEAT-CONTAINING PROTEIN 76"/>
    <property type="match status" value="1"/>
</dbReference>
<dbReference type="GO" id="GO:0005634">
    <property type="term" value="C:nucleus"/>
    <property type="evidence" value="ECO:0007669"/>
    <property type="project" value="TreeGrafter"/>
</dbReference>
<keyword evidence="9" id="KW-1185">Reference proteome</keyword>
<sequence length="164" mass="17989">MKEVVALSSSIEEGGRMKEVAALSSSNEGGRMKESTEGEENKGNEGEEDKGSFILSLCKRILMSSYDGLIRLMDAEKEVFDLVYSSGYSIFSLSQQPNNVNSIYFGEVCGGLTSWDVRAGKSSSEWLLHESRIHTIDFNSQNPHIMATSSSDATACLWDLRSVA</sequence>
<dbReference type="InterPro" id="IPR036322">
    <property type="entry name" value="WD40_repeat_dom_sf"/>
</dbReference>
<evidence type="ECO:0000313" key="9">
    <source>
        <dbReference type="Proteomes" id="UP001281410"/>
    </source>
</evidence>
<evidence type="ECO:0000256" key="5">
    <source>
        <dbReference type="ARBA" id="ARBA00023125"/>
    </source>
</evidence>
<comment type="similarity">
    <text evidence="1">Belongs to the WD repeat DDB2/WDR76 family.</text>
</comment>
<dbReference type="InterPro" id="IPR050853">
    <property type="entry name" value="WD_repeat_DNA-damage-binding"/>
</dbReference>
<protein>
    <submittedName>
        <fullName evidence="8">Uncharacterized protein</fullName>
    </submittedName>
</protein>
<dbReference type="GO" id="GO:0006974">
    <property type="term" value="P:DNA damage response"/>
    <property type="evidence" value="ECO:0007669"/>
    <property type="project" value="UniProtKB-KW"/>
</dbReference>
<evidence type="ECO:0000256" key="6">
    <source>
        <dbReference type="PROSITE-ProRule" id="PRU00221"/>
    </source>
</evidence>
<feature type="repeat" description="WD" evidence="6">
    <location>
        <begin position="129"/>
        <end position="164"/>
    </location>
</feature>
<feature type="region of interest" description="Disordered" evidence="7">
    <location>
        <begin position="16"/>
        <end position="48"/>
    </location>
</feature>
<evidence type="ECO:0000256" key="4">
    <source>
        <dbReference type="ARBA" id="ARBA00022763"/>
    </source>
</evidence>
<reference evidence="8" key="1">
    <citation type="journal article" date="2023" name="Plant J.">
        <title>Genome sequences and population genomics provide insights into the demographic history, inbreeding, and mutation load of two 'living fossil' tree species of Dipteronia.</title>
        <authorList>
            <person name="Feng Y."/>
            <person name="Comes H.P."/>
            <person name="Chen J."/>
            <person name="Zhu S."/>
            <person name="Lu R."/>
            <person name="Zhang X."/>
            <person name="Li P."/>
            <person name="Qiu J."/>
            <person name="Olsen K.M."/>
            <person name="Qiu Y."/>
        </authorList>
    </citation>
    <scope>NUCLEOTIDE SEQUENCE</scope>
    <source>
        <strain evidence="8">NBL</strain>
    </source>
</reference>
<dbReference type="PROSITE" id="PS50294">
    <property type="entry name" value="WD_REPEATS_REGION"/>
    <property type="match status" value="1"/>
</dbReference>
<dbReference type="GO" id="GO:2000001">
    <property type="term" value="P:regulation of DNA damage checkpoint"/>
    <property type="evidence" value="ECO:0007669"/>
    <property type="project" value="TreeGrafter"/>
</dbReference>
<organism evidence="8 9">
    <name type="scientific">Dipteronia sinensis</name>
    <dbReference type="NCBI Taxonomy" id="43782"/>
    <lineage>
        <taxon>Eukaryota</taxon>
        <taxon>Viridiplantae</taxon>
        <taxon>Streptophyta</taxon>
        <taxon>Embryophyta</taxon>
        <taxon>Tracheophyta</taxon>
        <taxon>Spermatophyta</taxon>
        <taxon>Magnoliopsida</taxon>
        <taxon>eudicotyledons</taxon>
        <taxon>Gunneridae</taxon>
        <taxon>Pentapetalae</taxon>
        <taxon>rosids</taxon>
        <taxon>malvids</taxon>
        <taxon>Sapindales</taxon>
        <taxon>Sapindaceae</taxon>
        <taxon>Hippocastanoideae</taxon>
        <taxon>Acereae</taxon>
        <taxon>Dipteronia</taxon>
    </lineage>
</organism>
<keyword evidence="4" id="KW-0227">DNA damage</keyword>
<dbReference type="PROSITE" id="PS50082">
    <property type="entry name" value="WD_REPEATS_2"/>
    <property type="match status" value="1"/>
</dbReference>
<keyword evidence="5" id="KW-0238">DNA-binding</keyword>